<accession>A0A160SVQ9</accession>
<name>A0A160SVQ9_BUCTT</name>
<organism evidence="8 9">
    <name type="scientific">Buchnera aphidicola subsp. Tuberolachnus salignus</name>
    <dbReference type="NCBI Taxonomy" id="98804"/>
    <lineage>
        <taxon>Bacteria</taxon>
        <taxon>Pseudomonadati</taxon>
        <taxon>Pseudomonadota</taxon>
        <taxon>Gammaproteobacteria</taxon>
        <taxon>Enterobacterales</taxon>
        <taxon>Erwiniaceae</taxon>
        <taxon>Buchnera</taxon>
    </lineage>
</organism>
<evidence type="ECO:0000256" key="2">
    <source>
        <dbReference type="ARBA" id="ARBA00009772"/>
    </source>
</evidence>
<keyword evidence="3" id="KW-1003">Cell membrane</keyword>
<keyword evidence="8" id="KW-0969">Cilium</keyword>
<dbReference type="GO" id="GO:0005886">
    <property type="term" value="C:plasma membrane"/>
    <property type="evidence" value="ECO:0007669"/>
    <property type="project" value="UniProtKB-SubCell"/>
</dbReference>
<evidence type="ECO:0000256" key="3">
    <source>
        <dbReference type="ARBA" id="ARBA00022475"/>
    </source>
</evidence>
<dbReference type="OrthoDB" id="6553907at2"/>
<dbReference type="RefSeq" id="WP_075472320.1">
    <property type="nucleotide sequence ID" value="NZ_LN890285.1"/>
</dbReference>
<feature type="transmembrane region" description="Helical" evidence="7">
    <location>
        <begin position="213"/>
        <end position="234"/>
    </location>
</feature>
<evidence type="ECO:0000313" key="9">
    <source>
        <dbReference type="Proteomes" id="UP000243633"/>
    </source>
</evidence>
<dbReference type="InterPro" id="IPR002010">
    <property type="entry name" value="T3SS_IM_R"/>
</dbReference>
<keyword evidence="9" id="KW-1185">Reference proteome</keyword>
<evidence type="ECO:0000256" key="5">
    <source>
        <dbReference type="ARBA" id="ARBA00022989"/>
    </source>
</evidence>
<feature type="transmembrane region" description="Helical" evidence="7">
    <location>
        <begin position="70"/>
        <end position="90"/>
    </location>
</feature>
<dbReference type="PATRIC" id="fig|98804.3.peg.46"/>
<comment type="similarity">
    <text evidence="2">Belongs to the FliR/MopE/SpaR family.</text>
</comment>
<dbReference type="STRING" id="98804.BTSPAZIEG_0053"/>
<reference evidence="9" key="1">
    <citation type="submission" date="2015-10" db="EMBL/GenBank/DDBJ databases">
        <authorList>
            <person name="Manzano-Marin A."/>
            <person name="Manzano-Marin A."/>
        </authorList>
    </citation>
    <scope>NUCLEOTIDE SEQUENCE [LARGE SCALE GENOMIC DNA]</scope>
    <source>
        <strain evidence="9">BTs</strain>
    </source>
</reference>
<comment type="subcellular location">
    <subcellularLocation>
        <location evidence="1">Cell membrane</location>
        <topology evidence="1">Multi-pass membrane protein</topology>
    </subcellularLocation>
</comment>
<evidence type="ECO:0000256" key="1">
    <source>
        <dbReference type="ARBA" id="ARBA00004651"/>
    </source>
</evidence>
<dbReference type="Proteomes" id="UP000243633">
    <property type="component" value="Chromosome 1"/>
</dbReference>
<keyword evidence="8" id="KW-0966">Cell projection</keyword>
<dbReference type="PANTHER" id="PTHR30065">
    <property type="entry name" value="FLAGELLAR BIOSYNTHETIC PROTEIN FLIR"/>
    <property type="match status" value="1"/>
</dbReference>
<keyword evidence="8" id="KW-0282">Flagellum</keyword>
<keyword evidence="4 7" id="KW-0812">Transmembrane</keyword>
<dbReference type="EMBL" id="LN890285">
    <property type="protein sequence ID" value="CUR53037.1"/>
    <property type="molecule type" value="Genomic_DNA"/>
</dbReference>
<dbReference type="AlphaFoldDB" id="A0A160SVQ9"/>
<feature type="transmembrane region" description="Helical" evidence="7">
    <location>
        <begin position="18"/>
        <end position="39"/>
    </location>
</feature>
<evidence type="ECO:0000256" key="7">
    <source>
        <dbReference type="SAM" id="Phobius"/>
    </source>
</evidence>
<dbReference type="PANTHER" id="PTHR30065:SF1">
    <property type="entry name" value="SURFACE PRESENTATION OF ANTIGENS PROTEIN SPAR"/>
    <property type="match status" value="1"/>
</dbReference>
<evidence type="ECO:0000256" key="6">
    <source>
        <dbReference type="ARBA" id="ARBA00023136"/>
    </source>
</evidence>
<feature type="transmembrane region" description="Helical" evidence="7">
    <location>
        <begin position="128"/>
        <end position="153"/>
    </location>
</feature>
<feature type="transmembrane region" description="Helical" evidence="7">
    <location>
        <begin position="97"/>
        <end position="116"/>
    </location>
</feature>
<keyword evidence="6 7" id="KW-0472">Membrane</keyword>
<evidence type="ECO:0000256" key="4">
    <source>
        <dbReference type="ARBA" id="ARBA00022692"/>
    </source>
</evidence>
<evidence type="ECO:0000313" key="8">
    <source>
        <dbReference type="EMBL" id="CUR53037.1"/>
    </source>
</evidence>
<feature type="transmembrane region" description="Helical" evidence="7">
    <location>
        <begin position="188"/>
        <end position="206"/>
    </location>
</feature>
<sequence>MNLNYNFMIVNFLINKKILLIMIRLFFFCIFVPFFNSIYFNKKIKFLFFYLTSYLINFFVFLHSKNHEKIDIFLLFLNQIFIGCLMGLIVQCIFSSIFLIGEIISSLLGLSFFTIFEKDVSSNSLFLSRFLNIVVILFFLSFNGHILFLQMFIKSFQLLPLKLCFLNYNYIFSIVKFSSFIFSYSLLISIYFLFPILMLHILFFLFMRIMPDIFFVSCSVPIFFLLGMFLLIFFLPVIKIYLIYFLKKSLFFVIFFLKKFKIFI</sequence>
<dbReference type="Pfam" id="PF01311">
    <property type="entry name" value="Bac_export_1"/>
    <property type="match status" value="1"/>
</dbReference>
<feature type="transmembrane region" description="Helical" evidence="7">
    <location>
        <begin position="240"/>
        <end position="257"/>
    </location>
</feature>
<gene>
    <name evidence="8" type="primary">fliR</name>
    <name evidence="8" type="ORF">BTSPAZIEG_0053</name>
</gene>
<protein>
    <submittedName>
        <fullName evidence="8">Flagellar biosynthetic protein FliR</fullName>
    </submittedName>
</protein>
<dbReference type="GO" id="GO:0006605">
    <property type="term" value="P:protein targeting"/>
    <property type="evidence" value="ECO:0007669"/>
    <property type="project" value="InterPro"/>
</dbReference>
<proteinExistence type="inferred from homology"/>
<keyword evidence="5 7" id="KW-1133">Transmembrane helix</keyword>
<feature type="transmembrane region" description="Helical" evidence="7">
    <location>
        <begin position="46"/>
        <end position="64"/>
    </location>
</feature>